<comment type="caution">
    <text evidence="1">The sequence shown here is derived from an EMBL/GenBank/DDBJ whole genome shotgun (WGS) entry which is preliminary data.</text>
</comment>
<name>A0ACB8B5V8_9AGAM</name>
<sequence length="197" mass="22635">HPYWYARVIKILHVMARHTGDASASESEDHQMDVLFVRWFGRDTRTRTGFASKRLPRIGFLQGDTSEAFGFLDPDQVIRGAHVIPAFAYGQTDEVLSPSLARQESEFDKDWCLPIHQICIHSPYYRFVDRDMFMRYRGGGIGHKATRHWDAMLQRDDQVPASAGGDINNRVNRTHAVDDDNEYQESGSDEENEFEGQ</sequence>
<organism evidence="1 2">
    <name type="scientific">Leucogyrophana mollusca</name>
    <dbReference type="NCBI Taxonomy" id="85980"/>
    <lineage>
        <taxon>Eukaryota</taxon>
        <taxon>Fungi</taxon>
        <taxon>Dikarya</taxon>
        <taxon>Basidiomycota</taxon>
        <taxon>Agaricomycotina</taxon>
        <taxon>Agaricomycetes</taxon>
        <taxon>Agaricomycetidae</taxon>
        <taxon>Boletales</taxon>
        <taxon>Boletales incertae sedis</taxon>
        <taxon>Leucogyrophana</taxon>
    </lineage>
</organism>
<protein>
    <submittedName>
        <fullName evidence="1">Uncharacterized protein</fullName>
    </submittedName>
</protein>
<reference evidence="1" key="1">
    <citation type="journal article" date="2021" name="New Phytol.">
        <title>Evolutionary innovations through gain and loss of genes in the ectomycorrhizal Boletales.</title>
        <authorList>
            <person name="Wu G."/>
            <person name="Miyauchi S."/>
            <person name="Morin E."/>
            <person name="Kuo A."/>
            <person name="Drula E."/>
            <person name="Varga T."/>
            <person name="Kohler A."/>
            <person name="Feng B."/>
            <person name="Cao Y."/>
            <person name="Lipzen A."/>
            <person name="Daum C."/>
            <person name="Hundley H."/>
            <person name="Pangilinan J."/>
            <person name="Johnson J."/>
            <person name="Barry K."/>
            <person name="LaButti K."/>
            <person name="Ng V."/>
            <person name="Ahrendt S."/>
            <person name="Min B."/>
            <person name="Choi I.G."/>
            <person name="Park H."/>
            <person name="Plett J.M."/>
            <person name="Magnuson J."/>
            <person name="Spatafora J.W."/>
            <person name="Nagy L.G."/>
            <person name="Henrissat B."/>
            <person name="Grigoriev I.V."/>
            <person name="Yang Z.L."/>
            <person name="Xu J."/>
            <person name="Martin F.M."/>
        </authorList>
    </citation>
    <scope>NUCLEOTIDE SEQUENCE</scope>
    <source>
        <strain evidence="1">KUC20120723A-06</strain>
    </source>
</reference>
<dbReference type="EMBL" id="MU266558">
    <property type="protein sequence ID" value="KAH7920814.1"/>
    <property type="molecule type" value="Genomic_DNA"/>
</dbReference>
<proteinExistence type="predicted"/>
<gene>
    <name evidence="1" type="ORF">BV22DRAFT_980352</name>
</gene>
<accession>A0ACB8B5V8</accession>
<evidence type="ECO:0000313" key="1">
    <source>
        <dbReference type="EMBL" id="KAH7920814.1"/>
    </source>
</evidence>
<dbReference type="Proteomes" id="UP000790709">
    <property type="component" value="Unassembled WGS sequence"/>
</dbReference>
<keyword evidence="2" id="KW-1185">Reference proteome</keyword>
<evidence type="ECO:0000313" key="2">
    <source>
        <dbReference type="Proteomes" id="UP000790709"/>
    </source>
</evidence>
<feature type="non-terminal residue" evidence="1">
    <location>
        <position position="1"/>
    </location>
</feature>
<feature type="non-terminal residue" evidence="1">
    <location>
        <position position="197"/>
    </location>
</feature>